<comment type="similarity">
    <text evidence="2">Belongs to the RbfA family.</text>
</comment>
<evidence type="ECO:0000313" key="4">
    <source>
        <dbReference type="EMBL" id="MEQ2638236.1"/>
    </source>
</evidence>
<keyword evidence="2" id="KW-0963">Cytoplasm</keyword>
<dbReference type="RefSeq" id="WP_349182882.1">
    <property type="nucleotide sequence ID" value="NZ_JBBNGS010000014.1"/>
</dbReference>
<evidence type="ECO:0000256" key="1">
    <source>
        <dbReference type="ARBA" id="ARBA00022517"/>
    </source>
</evidence>
<gene>
    <name evidence="2 4" type="primary">rbfA</name>
    <name evidence="4" type="ORF">AAAT05_07780</name>
</gene>
<dbReference type="PROSITE" id="PS01319">
    <property type="entry name" value="RBFA"/>
    <property type="match status" value="1"/>
</dbReference>
<dbReference type="PANTHER" id="PTHR33515">
    <property type="entry name" value="RIBOSOME-BINDING FACTOR A, CHLOROPLASTIC-RELATED"/>
    <property type="match status" value="1"/>
</dbReference>
<accession>A0ABV1IJK7</accession>
<reference evidence="4 5" key="1">
    <citation type="submission" date="2024-04" db="EMBL/GenBank/DDBJ databases">
        <title>Human intestinal bacterial collection.</title>
        <authorList>
            <person name="Pauvert C."/>
            <person name="Hitch T.C.A."/>
            <person name="Clavel T."/>
        </authorList>
    </citation>
    <scope>NUCLEOTIDE SEQUENCE [LARGE SCALE GENOMIC DNA]</scope>
    <source>
        <strain evidence="4 5">CLA-AA-H197</strain>
    </source>
</reference>
<dbReference type="Gene3D" id="3.30.300.20">
    <property type="match status" value="1"/>
</dbReference>
<keyword evidence="5" id="KW-1185">Reference proteome</keyword>
<dbReference type="NCBIfam" id="TIGR00082">
    <property type="entry name" value="rbfA"/>
    <property type="match status" value="1"/>
</dbReference>
<dbReference type="PANTHER" id="PTHR33515:SF1">
    <property type="entry name" value="RIBOSOME-BINDING FACTOR A, CHLOROPLASTIC-RELATED"/>
    <property type="match status" value="1"/>
</dbReference>
<dbReference type="EMBL" id="JBBNGS010000014">
    <property type="protein sequence ID" value="MEQ2638236.1"/>
    <property type="molecule type" value="Genomic_DNA"/>
</dbReference>
<protein>
    <recommendedName>
        <fullName evidence="2">Ribosome-binding factor A</fullName>
    </recommendedName>
</protein>
<sequence length="140" mass="15594">MKQNQNSRRNNQIAREKLASILLFEISDPDLALVTLTGVEVSVDKSFLRAYVSCEASRYEEVSAALGRAKGRIRSLLGHALGWRVTPEIAFEIDTTTDEAERITRALENVPPTIGVEKDEFGYPVEPADEDDEGEDEDPE</sequence>
<keyword evidence="1 2" id="KW-0690">Ribosome biogenesis</keyword>
<evidence type="ECO:0000313" key="5">
    <source>
        <dbReference type="Proteomes" id="UP001478817"/>
    </source>
</evidence>
<evidence type="ECO:0000256" key="3">
    <source>
        <dbReference type="SAM" id="MobiDB-lite"/>
    </source>
</evidence>
<feature type="region of interest" description="Disordered" evidence="3">
    <location>
        <begin position="115"/>
        <end position="140"/>
    </location>
</feature>
<dbReference type="InterPro" id="IPR000238">
    <property type="entry name" value="RbfA"/>
</dbReference>
<comment type="subunit">
    <text evidence="2">Monomer. Binds 30S ribosomal subunits, but not 50S ribosomal subunits or 70S ribosomes.</text>
</comment>
<comment type="subcellular location">
    <subcellularLocation>
        <location evidence="2">Cytoplasm</location>
    </subcellularLocation>
</comment>
<dbReference type="HAMAP" id="MF_00003">
    <property type="entry name" value="RbfA"/>
    <property type="match status" value="1"/>
</dbReference>
<comment type="caution">
    <text evidence="4">The sequence shown here is derived from an EMBL/GenBank/DDBJ whole genome shotgun (WGS) entry which is preliminary data.</text>
</comment>
<evidence type="ECO:0000256" key="2">
    <source>
        <dbReference type="HAMAP-Rule" id="MF_00003"/>
    </source>
</evidence>
<name>A0ABV1IJK7_9ACTN</name>
<dbReference type="Proteomes" id="UP001478817">
    <property type="component" value="Unassembled WGS sequence"/>
</dbReference>
<dbReference type="InterPro" id="IPR015946">
    <property type="entry name" value="KH_dom-like_a/b"/>
</dbReference>
<comment type="function">
    <text evidence="2">One of several proteins that assist in the late maturation steps of the functional core of the 30S ribosomal subunit. Associates with free 30S ribosomal subunits (but not with 30S subunits that are part of 70S ribosomes or polysomes). Required for efficient processing of 16S rRNA. May interact with the 5'-terminal helix region of 16S rRNA.</text>
</comment>
<feature type="compositionally biased region" description="Acidic residues" evidence="3">
    <location>
        <begin position="127"/>
        <end position="140"/>
    </location>
</feature>
<dbReference type="Pfam" id="PF02033">
    <property type="entry name" value="RBFA"/>
    <property type="match status" value="1"/>
</dbReference>
<dbReference type="SUPFAM" id="SSF89919">
    <property type="entry name" value="Ribosome-binding factor A, RbfA"/>
    <property type="match status" value="1"/>
</dbReference>
<dbReference type="InterPro" id="IPR020053">
    <property type="entry name" value="Ribosome-bd_factorA_CS"/>
</dbReference>
<proteinExistence type="inferred from homology"/>
<dbReference type="InterPro" id="IPR023799">
    <property type="entry name" value="RbfA_dom_sf"/>
</dbReference>
<organism evidence="4 5">
    <name type="scientific">Paratractidigestivibacter faecalis</name>
    <dbReference type="NCBI Taxonomy" id="2292441"/>
    <lineage>
        <taxon>Bacteria</taxon>
        <taxon>Bacillati</taxon>
        <taxon>Actinomycetota</taxon>
        <taxon>Coriobacteriia</taxon>
        <taxon>Coriobacteriales</taxon>
        <taxon>Atopobiaceae</taxon>
        <taxon>Paratractidigestivibacter</taxon>
    </lineage>
</organism>